<dbReference type="PROSITE" id="PS51295">
    <property type="entry name" value="CRM"/>
    <property type="match status" value="1"/>
</dbReference>
<reference evidence="4 5" key="1">
    <citation type="submission" date="2018-09" db="EMBL/GenBank/DDBJ databases">
        <title>Genomic Encyclopedia of Archaeal and Bacterial Type Strains, Phase II (KMG-II): from individual species to whole genera.</title>
        <authorList>
            <person name="Goeker M."/>
        </authorList>
    </citation>
    <scope>NUCLEOTIDE SEQUENCE [LARGE SCALE GENOMIC DNA]</scope>
    <source>
        <strain evidence="4 5">DSM 17008</strain>
    </source>
</reference>
<evidence type="ECO:0000256" key="1">
    <source>
        <dbReference type="ARBA" id="ARBA00022884"/>
    </source>
</evidence>
<name>A0A419V3F6_9BACL</name>
<dbReference type="InterPro" id="IPR035920">
    <property type="entry name" value="YhbY-like_sf"/>
</dbReference>
<dbReference type="Pfam" id="PF01985">
    <property type="entry name" value="CRS1_YhbY"/>
    <property type="match status" value="1"/>
</dbReference>
<evidence type="ECO:0000256" key="2">
    <source>
        <dbReference type="PROSITE-ProRule" id="PRU00626"/>
    </source>
</evidence>
<keyword evidence="1 2" id="KW-0694">RNA-binding</keyword>
<dbReference type="InterPro" id="IPR017924">
    <property type="entry name" value="RNA-binding_YhbY"/>
</dbReference>
<evidence type="ECO:0000313" key="4">
    <source>
        <dbReference type="EMBL" id="RKD73057.1"/>
    </source>
</evidence>
<gene>
    <name evidence="4" type="ORF">ATL39_2259</name>
</gene>
<dbReference type="SMART" id="SM01103">
    <property type="entry name" value="CRS1_YhbY"/>
    <property type="match status" value="1"/>
</dbReference>
<sequence>MSLTNSQKKYLRRLSHKQSPVFQIGKQGLGENLIKQTADTLEARELIKINILQNSAEEVNEAAEAIASAVDAEIVQTIGSTMVLYKESRNNKKIELPK</sequence>
<dbReference type="EMBL" id="RAPK01000009">
    <property type="protein sequence ID" value="RKD73057.1"/>
    <property type="molecule type" value="Genomic_DNA"/>
</dbReference>
<dbReference type="OrthoDB" id="9797519at2"/>
<organism evidence="4 5">
    <name type="scientific">Sinobaca qinghaiensis</name>
    <dbReference type="NCBI Taxonomy" id="342944"/>
    <lineage>
        <taxon>Bacteria</taxon>
        <taxon>Bacillati</taxon>
        <taxon>Bacillota</taxon>
        <taxon>Bacilli</taxon>
        <taxon>Bacillales</taxon>
        <taxon>Sporolactobacillaceae</taxon>
        <taxon>Sinobaca</taxon>
    </lineage>
</organism>
<accession>A0A419V3F6</accession>
<comment type="caution">
    <text evidence="4">The sequence shown here is derived from an EMBL/GenBank/DDBJ whole genome shotgun (WGS) entry which is preliminary data.</text>
</comment>
<dbReference type="GO" id="GO:0003723">
    <property type="term" value="F:RNA binding"/>
    <property type="evidence" value="ECO:0007669"/>
    <property type="project" value="UniProtKB-UniRule"/>
</dbReference>
<dbReference type="Gene3D" id="3.30.110.60">
    <property type="entry name" value="YhbY-like"/>
    <property type="match status" value="1"/>
</dbReference>
<evidence type="ECO:0000259" key="3">
    <source>
        <dbReference type="PROSITE" id="PS51295"/>
    </source>
</evidence>
<protein>
    <submittedName>
        <fullName evidence="4">RNA-binding protein</fullName>
    </submittedName>
</protein>
<dbReference type="PANTHER" id="PTHR40065:SF3">
    <property type="entry name" value="RNA-BINDING PROTEIN YHBY"/>
    <property type="match status" value="1"/>
</dbReference>
<evidence type="ECO:0000313" key="5">
    <source>
        <dbReference type="Proteomes" id="UP000285120"/>
    </source>
</evidence>
<dbReference type="PANTHER" id="PTHR40065">
    <property type="entry name" value="RNA-BINDING PROTEIN YHBY"/>
    <property type="match status" value="1"/>
</dbReference>
<dbReference type="NCBIfam" id="TIGR00253">
    <property type="entry name" value="RNA_bind_YhbY"/>
    <property type="match status" value="1"/>
</dbReference>
<dbReference type="SUPFAM" id="SSF75471">
    <property type="entry name" value="YhbY-like"/>
    <property type="match status" value="1"/>
</dbReference>
<proteinExistence type="predicted"/>
<dbReference type="AlphaFoldDB" id="A0A419V3F6"/>
<feature type="domain" description="CRM" evidence="3">
    <location>
        <begin position="1"/>
        <end position="97"/>
    </location>
</feature>
<dbReference type="Proteomes" id="UP000285120">
    <property type="component" value="Unassembled WGS sequence"/>
</dbReference>
<dbReference type="InterPro" id="IPR051925">
    <property type="entry name" value="RNA-binding_domain"/>
</dbReference>
<keyword evidence="5" id="KW-1185">Reference proteome</keyword>
<dbReference type="InterPro" id="IPR001890">
    <property type="entry name" value="RNA-binding_CRM"/>
</dbReference>
<dbReference type="RefSeq" id="WP_120193441.1">
    <property type="nucleotide sequence ID" value="NZ_RAPK01000009.1"/>
</dbReference>